<dbReference type="OrthoDB" id="9775406at2"/>
<dbReference type="EMBL" id="CP035503">
    <property type="protein sequence ID" value="QDL38608.1"/>
    <property type="molecule type" value="Genomic_DNA"/>
</dbReference>
<feature type="binding site" evidence="3">
    <location>
        <position position="103"/>
    </location>
    <ligand>
        <name>substrate</name>
    </ligand>
</feature>
<keyword evidence="3" id="KW-0479">Metal-binding</keyword>
<dbReference type="Pfam" id="PF08450">
    <property type="entry name" value="SGL"/>
    <property type="match status" value="1"/>
</dbReference>
<dbReference type="GO" id="GO:0005509">
    <property type="term" value="F:calcium ion binding"/>
    <property type="evidence" value="ECO:0007669"/>
    <property type="project" value="TreeGrafter"/>
</dbReference>
<comment type="similarity">
    <text evidence="1">Belongs to the SMP-30/CGR1 family.</text>
</comment>
<gene>
    <name evidence="5" type="ORF">EUB48_15915</name>
</gene>
<dbReference type="GO" id="GO:0004341">
    <property type="term" value="F:gluconolactonase activity"/>
    <property type="evidence" value="ECO:0007669"/>
    <property type="project" value="TreeGrafter"/>
</dbReference>
<organism evidence="5 6">
    <name type="scientific">Rhodoferax sediminis</name>
    <dbReference type="NCBI Taxonomy" id="2509614"/>
    <lineage>
        <taxon>Bacteria</taxon>
        <taxon>Pseudomonadati</taxon>
        <taxon>Pseudomonadota</taxon>
        <taxon>Betaproteobacteria</taxon>
        <taxon>Burkholderiales</taxon>
        <taxon>Comamonadaceae</taxon>
        <taxon>Rhodoferax</taxon>
    </lineage>
</organism>
<feature type="domain" description="SMP-30/Gluconolactonase/LRE-like region" evidence="4">
    <location>
        <begin position="3"/>
        <end position="161"/>
    </location>
</feature>
<dbReference type="SUPFAM" id="SSF63829">
    <property type="entry name" value="Calcium-dependent phosphotriesterase"/>
    <property type="match status" value="1"/>
</dbReference>
<evidence type="ECO:0000313" key="5">
    <source>
        <dbReference type="EMBL" id="QDL38608.1"/>
    </source>
</evidence>
<evidence type="ECO:0000256" key="3">
    <source>
        <dbReference type="PIRSR" id="PIRSR605511-2"/>
    </source>
</evidence>
<feature type="binding site" evidence="3">
    <location>
        <position position="53"/>
    </location>
    <ligand>
        <name>a divalent metal cation</name>
        <dbReference type="ChEBI" id="CHEBI:60240"/>
    </ligand>
</feature>
<evidence type="ECO:0000259" key="4">
    <source>
        <dbReference type="Pfam" id="PF08450"/>
    </source>
</evidence>
<dbReference type="PANTHER" id="PTHR10907">
    <property type="entry name" value="REGUCALCIN"/>
    <property type="match status" value="1"/>
</dbReference>
<keyword evidence="3" id="KW-0862">Zinc</keyword>
<keyword evidence="6" id="KW-1185">Reference proteome</keyword>
<dbReference type="PRINTS" id="PR01790">
    <property type="entry name" value="SMP30FAMILY"/>
</dbReference>
<dbReference type="AlphaFoldDB" id="A0A515DDV5"/>
<name>A0A515DDV5_9BURK</name>
<dbReference type="GO" id="GO:0019853">
    <property type="term" value="P:L-ascorbic acid biosynthetic process"/>
    <property type="evidence" value="ECO:0007669"/>
    <property type="project" value="TreeGrafter"/>
</dbReference>
<comment type="cofactor">
    <cofactor evidence="3">
        <name>Zn(2+)</name>
        <dbReference type="ChEBI" id="CHEBI:29105"/>
    </cofactor>
    <text evidence="3">Binds 1 divalent metal cation per subunit.</text>
</comment>
<dbReference type="InterPro" id="IPR011042">
    <property type="entry name" value="6-blade_b-propeller_TolB-like"/>
</dbReference>
<feature type="active site" description="Proton donor/acceptor" evidence="2">
    <location>
        <position position="103"/>
    </location>
</feature>
<evidence type="ECO:0000256" key="2">
    <source>
        <dbReference type="PIRSR" id="PIRSR605511-1"/>
    </source>
</evidence>
<evidence type="ECO:0000313" key="6">
    <source>
        <dbReference type="Proteomes" id="UP000316798"/>
    </source>
</evidence>
<proteinExistence type="inferred from homology"/>
<dbReference type="InterPro" id="IPR005511">
    <property type="entry name" value="SMP-30"/>
</dbReference>
<feature type="binding site" evidence="3">
    <location>
        <position position="6"/>
    </location>
    <ligand>
        <name>substrate</name>
    </ligand>
</feature>
<dbReference type="KEGG" id="rhf:EUB48_15915"/>
<dbReference type="InterPro" id="IPR013658">
    <property type="entry name" value="SGL"/>
</dbReference>
<protein>
    <submittedName>
        <fullName evidence="5">SMP-30/gluconolactonase/LRE family protein</fullName>
    </submittedName>
</protein>
<dbReference type="Proteomes" id="UP000316798">
    <property type="component" value="Chromosome"/>
</dbReference>
<dbReference type="PANTHER" id="PTHR10907:SF47">
    <property type="entry name" value="REGUCALCIN"/>
    <property type="match status" value="1"/>
</dbReference>
<sequence>MAPAQRYNDGRCDRQGRFWVGSMNESITPGGSLYRVDPDGSLTHCFGDIIVPNSIAFSPDGRFFYFADTRRFAIWRFDLDIDSGVISDQTVFAQTTGRPGRPDGSCVDSEGFLWNAEYAGGQIVRYAPDGRIDRIVALPVTHPTSVCFGGPAMDTLFITSGSMHLAKETATSEPLAGAVLAINVGVKGLPEPRFGSPSKSGDKS</sequence>
<reference evidence="5 6" key="1">
    <citation type="submission" date="2019-01" db="EMBL/GenBank/DDBJ databases">
        <title>Genomic insights into a novel species Rhodoferax sp.</title>
        <authorList>
            <person name="Jin L."/>
        </authorList>
    </citation>
    <scope>NUCLEOTIDE SEQUENCE [LARGE SCALE GENOMIC DNA]</scope>
    <source>
        <strain evidence="5 6">CHu59-6-5</strain>
    </source>
</reference>
<evidence type="ECO:0000256" key="1">
    <source>
        <dbReference type="ARBA" id="ARBA00008853"/>
    </source>
</evidence>
<accession>A0A515DDV5</accession>
<feature type="binding site" evidence="3">
    <location>
        <position position="8"/>
    </location>
    <ligand>
        <name>substrate</name>
    </ligand>
</feature>
<dbReference type="Gene3D" id="2.120.10.30">
    <property type="entry name" value="TolB, C-terminal domain"/>
    <property type="match status" value="1"/>
</dbReference>